<keyword evidence="2" id="KW-1185">Reference proteome</keyword>
<evidence type="ECO:0000313" key="1">
    <source>
        <dbReference type="EMBL" id="GED98487.1"/>
    </source>
</evidence>
<evidence type="ECO:0000313" key="2">
    <source>
        <dbReference type="Proteomes" id="UP000444980"/>
    </source>
</evidence>
<gene>
    <name evidence="1" type="ORF">nbrc107697_25260</name>
</gene>
<proteinExistence type="predicted"/>
<sequence>MAVQELAIVAKIGDERHPRADVLAWEDKRIDAAARKLGVAAPPAAPIAQRRESWLQIKRALGNDEIHRRLARDATIADRLGVLQAKVSKRRRHCVTELFVPGGSATRFAEWFEEITFSSNQDEMERACPDHFVLRIVDGKQEVLETNGGSPFAALFDIDYDDVSSITTPVDPAFPVRLDGVAIGSNGKPIGGVRHQFRDTPDGVHARLAVEFPLPMLGTIIRGHRWHLACEFSNWFEAAIAADQV</sequence>
<organism evidence="1 2">
    <name type="scientific">Gordonia crocea</name>
    <dbReference type="NCBI Taxonomy" id="589162"/>
    <lineage>
        <taxon>Bacteria</taxon>
        <taxon>Bacillati</taxon>
        <taxon>Actinomycetota</taxon>
        <taxon>Actinomycetes</taxon>
        <taxon>Mycobacteriales</taxon>
        <taxon>Gordoniaceae</taxon>
        <taxon>Gordonia</taxon>
    </lineage>
</organism>
<dbReference type="Proteomes" id="UP000444980">
    <property type="component" value="Unassembled WGS sequence"/>
</dbReference>
<dbReference type="AlphaFoldDB" id="A0A7I9UZ82"/>
<dbReference type="EMBL" id="BJOU01000002">
    <property type="protein sequence ID" value="GED98487.1"/>
    <property type="molecule type" value="Genomic_DNA"/>
</dbReference>
<reference evidence="2" key="1">
    <citation type="submission" date="2019-06" db="EMBL/GenBank/DDBJ databases">
        <title>Gordonia isolated from sludge of a wastewater treatment plant.</title>
        <authorList>
            <person name="Tamura T."/>
            <person name="Aoyama K."/>
            <person name="Kang Y."/>
            <person name="Saito S."/>
            <person name="Akiyama N."/>
            <person name="Yazawa K."/>
            <person name="Gonoi T."/>
            <person name="Mikami Y."/>
        </authorList>
    </citation>
    <scope>NUCLEOTIDE SEQUENCE [LARGE SCALE GENOMIC DNA]</scope>
    <source>
        <strain evidence="2">NBRC 107697</strain>
    </source>
</reference>
<accession>A0A7I9UZ82</accession>
<dbReference type="OrthoDB" id="2284173at2"/>
<comment type="caution">
    <text evidence="1">The sequence shown here is derived from an EMBL/GenBank/DDBJ whole genome shotgun (WGS) entry which is preliminary data.</text>
</comment>
<protein>
    <submittedName>
        <fullName evidence="1">Uncharacterized protein</fullName>
    </submittedName>
</protein>
<dbReference type="RefSeq" id="WP_161927902.1">
    <property type="nucleotide sequence ID" value="NZ_BJOU01000002.1"/>
</dbReference>
<name>A0A7I9UZ82_9ACTN</name>